<evidence type="ECO:0000259" key="12">
    <source>
        <dbReference type="PROSITE" id="PS50929"/>
    </source>
</evidence>
<dbReference type="GO" id="GO:0140359">
    <property type="term" value="F:ABC-type transporter activity"/>
    <property type="evidence" value="ECO:0007669"/>
    <property type="project" value="InterPro"/>
</dbReference>
<keyword evidence="6" id="KW-0067">ATP-binding</keyword>
<dbReference type="Gene3D" id="3.40.50.300">
    <property type="entry name" value="P-loop containing nucleotide triphosphate hydrolases"/>
    <property type="match status" value="1"/>
</dbReference>
<evidence type="ECO:0000256" key="6">
    <source>
        <dbReference type="ARBA" id="ARBA00022840"/>
    </source>
</evidence>
<proteinExistence type="predicted"/>
<dbReference type="PROSITE" id="PS00211">
    <property type="entry name" value="ABC_TRANSPORTER_1"/>
    <property type="match status" value="1"/>
</dbReference>
<accession>A0AAV6FZ63</accession>
<feature type="transmembrane region" description="Helical" evidence="10">
    <location>
        <begin position="494"/>
        <end position="515"/>
    </location>
</feature>
<dbReference type="Gene3D" id="1.20.1560.10">
    <property type="entry name" value="ABC transporter type 1, transmembrane domain"/>
    <property type="match status" value="2"/>
</dbReference>
<comment type="caution">
    <text evidence="13">The sequence shown here is derived from an EMBL/GenBank/DDBJ whole genome shotgun (WGS) entry which is preliminary data.</text>
</comment>
<evidence type="ECO:0000313" key="13">
    <source>
        <dbReference type="EMBL" id="KAG5268108.1"/>
    </source>
</evidence>
<keyword evidence="2" id="KW-0813">Transport</keyword>
<evidence type="ECO:0000256" key="7">
    <source>
        <dbReference type="ARBA" id="ARBA00022989"/>
    </source>
</evidence>
<dbReference type="EMBL" id="JADWDJ010000016">
    <property type="protein sequence ID" value="KAG5268108.1"/>
    <property type="molecule type" value="Genomic_DNA"/>
</dbReference>
<dbReference type="InterPro" id="IPR036640">
    <property type="entry name" value="ABC1_TM_sf"/>
</dbReference>
<evidence type="ECO:0000256" key="2">
    <source>
        <dbReference type="ARBA" id="ARBA00022448"/>
    </source>
</evidence>
<dbReference type="FunFam" id="3.40.50.300:FF:002145">
    <property type="entry name" value="ABC transporter (MsbA subfamily)"/>
    <property type="match status" value="1"/>
</dbReference>
<keyword evidence="9" id="KW-0325">Glycoprotein</keyword>
<dbReference type="GO" id="GO:0016887">
    <property type="term" value="F:ATP hydrolysis activity"/>
    <property type="evidence" value="ECO:0007669"/>
    <property type="project" value="InterPro"/>
</dbReference>
<dbReference type="SUPFAM" id="SSF52540">
    <property type="entry name" value="P-loop containing nucleoside triphosphate hydrolases"/>
    <property type="match status" value="1"/>
</dbReference>
<feature type="transmembrane region" description="Helical" evidence="10">
    <location>
        <begin position="685"/>
        <end position="718"/>
    </location>
</feature>
<evidence type="ECO:0000256" key="4">
    <source>
        <dbReference type="ARBA" id="ARBA00022692"/>
    </source>
</evidence>
<dbReference type="GO" id="GO:0005524">
    <property type="term" value="F:ATP binding"/>
    <property type="evidence" value="ECO:0007669"/>
    <property type="project" value="UniProtKB-KW"/>
</dbReference>
<dbReference type="AlphaFoldDB" id="A0AAV6FZ63"/>
<evidence type="ECO:0000256" key="3">
    <source>
        <dbReference type="ARBA" id="ARBA00022475"/>
    </source>
</evidence>
<evidence type="ECO:0000256" key="9">
    <source>
        <dbReference type="ARBA" id="ARBA00023180"/>
    </source>
</evidence>
<dbReference type="Proteomes" id="UP000823561">
    <property type="component" value="Chromosome 16"/>
</dbReference>
<dbReference type="InterPro" id="IPR017871">
    <property type="entry name" value="ABC_transporter-like_CS"/>
</dbReference>
<evidence type="ECO:0000256" key="5">
    <source>
        <dbReference type="ARBA" id="ARBA00022741"/>
    </source>
</evidence>
<protein>
    <submittedName>
        <fullName evidence="13">Uncharacterized protein</fullName>
    </submittedName>
</protein>
<dbReference type="GO" id="GO:0005886">
    <property type="term" value="C:plasma membrane"/>
    <property type="evidence" value="ECO:0007669"/>
    <property type="project" value="UniProtKB-SubCell"/>
</dbReference>
<feature type="transmembrane region" description="Helical" evidence="10">
    <location>
        <begin position="582"/>
        <end position="607"/>
    </location>
</feature>
<keyword evidence="8 10" id="KW-0472">Membrane</keyword>
<comment type="subcellular location">
    <subcellularLocation>
        <location evidence="1">Cell membrane</location>
        <topology evidence="1">Multi-pass membrane protein</topology>
    </subcellularLocation>
</comment>
<keyword evidence="4 10" id="KW-0812">Transmembrane</keyword>
<dbReference type="InterPro" id="IPR027417">
    <property type="entry name" value="P-loop_NTPase"/>
</dbReference>
<feature type="domain" description="ABC transmembrane type-1" evidence="12">
    <location>
        <begin position="451"/>
        <end position="617"/>
    </location>
</feature>
<gene>
    <name evidence="13" type="ORF">AALO_G00208330</name>
</gene>
<dbReference type="PANTHER" id="PTHR24223:SF166">
    <property type="entry name" value="MULTIDRUG RESISTANCE-ASSOCIATED PROTEIN 1-LIKE"/>
    <property type="match status" value="1"/>
</dbReference>
<keyword evidence="7 10" id="KW-1133">Transmembrane helix</keyword>
<dbReference type="Pfam" id="PF00664">
    <property type="entry name" value="ABC_membrane"/>
    <property type="match status" value="2"/>
</dbReference>
<organism evidence="13 14">
    <name type="scientific">Alosa alosa</name>
    <name type="common">allis shad</name>
    <dbReference type="NCBI Taxonomy" id="278164"/>
    <lineage>
        <taxon>Eukaryota</taxon>
        <taxon>Metazoa</taxon>
        <taxon>Chordata</taxon>
        <taxon>Craniata</taxon>
        <taxon>Vertebrata</taxon>
        <taxon>Euteleostomi</taxon>
        <taxon>Actinopterygii</taxon>
        <taxon>Neopterygii</taxon>
        <taxon>Teleostei</taxon>
        <taxon>Clupei</taxon>
        <taxon>Clupeiformes</taxon>
        <taxon>Clupeoidei</taxon>
        <taxon>Clupeidae</taxon>
        <taxon>Alosa</taxon>
    </lineage>
</organism>
<evidence type="ECO:0000256" key="10">
    <source>
        <dbReference type="SAM" id="Phobius"/>
    </source>
</evidence>
<feature type="domain" description="ABC transporter" evidence="11">
    <location>
        <begin position="772"/>
        <end position="1006"/>
    </location>
</feature>
<feature type="domain" description="ABC transmembrane type-1" evidence="12">
    <location>
        <begin position="87"/>
        <end position="365"/>
    </location>
</feature>
<dbReference type="Pfam" id="PF00005">
    <property type="entry name" value="ABC_tran"/>
    <property type="match status" value="1"/>
</dbReference>
<keyword evidence="5" id="KW-0547">Nucleotide-binding</keyword>
<evidence type="ECO:0000313" key="14">
    <source>
        <dbReference type="Proteomes" id="UP000823561"/>
    </source>
</evidence>
<evidence type="ECO:0000259" key="11">
    <source>
        <dbReference type="PROSITE" id="PS50893"/>
    </source>
</evidence>
<name>A0AAV6FZ63_9TELE</name>
<sequence length="1014" mass="112047">MAYRVVAVGQRRPLQLEDLSPVSEEDSAKHVCSTFQQHWKGQEEAAGKDENADGAEAEGLLFAGSVHQGFRLLHALWLTFSPSLLQVGLLRLLTDLLELLAPLALRWIILFIENQAVYDWQGRTYMLALVGIVVCQSLVEQLCEKHSGMTEAKVQVALTGMLYRKLSCVSSHSHHQGAGVAAHLSGDIERVAGLVGTLPLLLSCPLRVALCLGLLWRELGPAALVGLTGLLLLIPLNSAAERRASQLKRSQMTVREDREALLTEMLAEIKMLKQLAWEAWFQDRVTAARERELETLSILGYLTAFLMLSRVCEPFLVCLSSLGAFVLMHDGNVLTAAQVFTSIWLLRLLRPPLFHLPNLSPILTQAKHSLCHLESIFCTETTDLDCCHPGTTSDGAELSLSSSCLTEALYRSSQDDQLSEIKVEMDRASTSGSGADMRGYLRAFGWGWAGLALAAQLGLVLVSVGQDALLGLWTSDAKEVQGLEGWTELRDSRLSLYAVLGLLQAILVCGAAHFLTQGSLRAAGGLHSGLLSDVLHLPLHFFRNTPPQSVLQSFTRDMYVIEHQVPERLHVWAHSQLEMCAVVFLISVITPVFILAAGPLLILLVWVQSQYTFVLRRMKCLEIASHLSVKALFREMPRDENGDAVNSADFSYQDRSDHHQTLHDHLVCHFNKIIMASWVSLRLDAILWVLVFLVTVILMDSADTVDSGIVGLALLYTLRMRGVFHQCRKASADVHDCMLSVRKVAEYSNLEKEAPWVLPCRVPPGWPQRGEIEFRNVETKCPDGHLPALRGLSFHIQRGEKVAVLSRERAGMEALVSCLLRTLEDVSGTLLIDGVDVACLGLQDLRRRINVIPQAPVVFSGSLRANLDPARMLPDAQVWWALDLCHLKETVQVLPGQLLHPMQDGAASLSQGEKRLLCVARALLRGSSVLLVEEPLASVEPEAECLVQQVIHTEFSECTVLTLTQNLHTVMDEHRVLVLDMGRVVDFDTASNVFQRNVALTPRAQTDALKGTQP</sequence>
<reference evidence="13" key="1">
    <citation type="submission" date="2020-10" db="EMBL/GenBank/DDBJ databases">
        <title>Chromosome-scale genome assembly of the Allis shad, Alosa alosa.</title>
        <authorList>
            <person name="Margot Z."/>
            <person name="Christophe K."/>
            <person name="Cabau C."/>
            <person name="Louis A."/>
            <person name="Berthelot C."/>
            <person name="Parey E."/>
            <person name="Roest Crollius H."/>
            <person name="Montfort J."/>
            <person name="Robinson-Rechavi M."/>
            <person name="Bucao C."/>
            <person name="Bouchez O."/>
            <person name="Gislard M."/>
            <person name="Lluch J."/>
            <person name="Milhes M."/>
            <person name="Lampietro C."/>
            <person name="Lopez Roques C."/>
            <person name="Donnadieu C."/>
            <person name="Braasch I."/>
            <person name="Desvignes T."/>
            <person name="Postlethwait J."/>
            <person name="Bobe J."/>
            <person name="Guiguen Y."/>
        </authorList>
    </citation>
    <scope>NUCLEOTIDE SEQUENCE</scope>
    <source>
        <strain evidence="13">M-15738</strain>
        <tissue evidence="13">Blood</tissue>
    </source>
</reference>
<evidence type="ECO:0000256" key="1">
    <source>
        <dbReference type="ARBA" id="ARBA00004651"/>
    </source>
</evidence>
<dbReference type="InterPro" id="IPR050173">
    <property type="entry name" value="ABC_transporter_C-like"/>
</dbReference>
<dbReference type="SUPFAM" id="SSF90123">
    <property type="entry name" value="ABC transporter transmembrane region"/>
    <property type="match status" value="2"/>
</dbReference>
<dbReference type="PROSITE" id="PS50929">
    <property type="entry name" value="ABC_TM1F"/>
    <property type="match status" value="2"/>
</dbReference>
<dbReference type="InterPro" id="IPR003439">
    <property type="entry name" value="ABC_transporter-like_ATP-bd"/>
</dbReference>
<dbReference type="PROSITE" id="PS50893">
    <property type="entry name" value="ABC_TRANSPORTER_2"/>
    <property type="match status" value="1"/>
</dbReference>
<feature type="transmembrane region" description="Helical" evidence="10">
    <location>
        <begin position="443"/>
        <end position="464"/>
    </location>
</feature>
<evidence type="ECO:0000256" key="8">
    <source>
        <dbReference type="ARBA" id="ARBA00023136"/>
    </source>
</evidence>
<dbReference type="PANTHER" id="PTHR24223">
    <property type="entry name" value="ATP-BINDING CASSETTE SUB-FAMILY C"/>
    <property type="match status" value="1"/>
</dbReference>
<keyword evidence="14" id="KW-1185">Reference proteome</keyword>
<dbReference type="InterPro" id="IPR011527">
    <property type="entry name" value="ABC1_TM_dom"/>
</dbReference>
<keyword evidence="3" id="KW-1003">Cell membrane</keyword>